<evidence type="ECO:0000313" key="3">
    <source>
        <dbReference type="EMBL" id="CAB4994698.1"/>
    </source>
</evidence>
<evidence type="ECO:0000313" key="2">
    <source>
        <dbReference type="EMBL" id="CAB4966999.1"/>
    </source>
</evidence>
<accession>A0A6J7LMJ7</accession>
<gene>
    <name evidence="2" type="ORF">UFOPK3785_02085</name>
    <name evidence="3" type="ORF">UFOPK3927_01508</name>
</gene>
<feature type="region of interest" description="Disordered" evidence="1">
    <location>
        <begin position="70"/>
        <end position="99"/>
    </location>
</feature>
<sequence length="117" mass="13062">MIVLAMKIDQTRADLGKFSDRRQASIDVCPRSALCRHDSADNAFPITEIETTLDNSFIGTGPNHRRFGLPPNQQLDGSDDQRFPGTSLASDCGHPGRENKRKLFNHTEIANPQFTQH</sequence>
<organism evidence="2">
    <name type="scientific">freshwater metagenome</name>
    <dbReference type="NCBI Taxonomy" id="449393"/>
    <lineage>
        <taxon>unclassified sequences</taxon>
        <taxon>metagenomes</taxon>
        <taxon>ecological metagenomes</taxon>
    </lineage>
</organism>
<name>A0A6J7LMJ7_9ZZZZ</name>
<dbReference type="EMBL" id="CAFBNJ010000192">
    <property type="protein sequence ID" value="CAB4966999.1"/>
    <property type="molecule type" value="Genomic_DNA"/>
</dbReference>
<dbReference type="EMBL" id="CAFBOK010000205">
    <property type="protein sequence ID" value="CAB4994698.1"/>
    <property type="molecule type" value="Genomic_DNA"/>
</dbReference>
<protein>
    <submittedName>
        <fullName evidence="2">Unannotated protein</fullName>
    </submittedName>
</protein>
<proteinExistence type="predicted"/>
<evidence type="ECO:0000256" key="1">
    <source>
        <dbReference type="SAM" id="MobiDB-lite"/>
    </source>
</evidence>
<reference evidence="2" key="1">
    <citation type="submission" date="2020-05" db="EMBL/GenBank/DDBJ databases">
        <authorList>
            <person name="Chiriac C."/>
            <person name="Salcher M."/>
            <person name="Ghai R."/>
            <person name="Kavagutti S V."/>
        </authorList>
    </citation>
    <scope>NUCLEOTIDE SEQUENCE</scope>
</reference>
<dbReference type="AlphaFoldDB" id="A0A6J7LMJ7"/>